<dbReference type="EMBL" id="CAAALY010030078">
    <property type="protein sequence ID" value="VEL16845.1"/>
    <property type="molecule type" value="Genomic_DNA"/>
</dbReference>
<evidence type="ECO:0000313" key="2">
    <source>
        <dbReference type="Proteomes" id="UP000784294"/>
    </source>
</evidence>
<accession>A0A3S5A7C8</accession>
<organism evidence="1 2">
    <name type="scientific">Protopolystoma xenopodis</name>
    <dbReference type="NCBI Taxonomy" id="117903"/>
    <lineage>
        <taxon>Eukaryota</taxon>
        <taxon>Metazoa</taxon>
        <taxon>Spiralia</taxon>
        <taxon>Lophotrochozoa</taxon>
        <taxon>Platyhelminthes</taxon>
        <taxon>Monogenea</taxon>
        <taxon>Polyopisthocotylea</taxon>
        <taxon>Polystomatidea</taxon>
        <taxon>Polystomatidae</taxon>
        <taxon>Protopolystoma</taxon>
    </lineage>
</organism>
<gene>
    <name evidence="1" type="ORF">PXEA_LOCUS10285</name>
</gene>
<proteinExistence type="predicted"/>
<sequence>MTLPGEFREGVVGMPIICSQVKLADVPELNIFVDKLHFGEVR</sequence>
<dbReference type="OrthoDB" id="1700726at2759"/>
<name>A0A3S5A7C8_9PLAT</name>
<protein>
    <submittedName>
        <fullName evidence="1">Uncharacterized protein</fullName>
    </submittedName>
</protein>
<evidence type="ECO:0000313" key="1">
    <source>
        <dbReference type="EMBL" id="VEL16845.1"/>
    </source>
</evidence>
<reference evidence="1" key="1">
    <citation type="submission" date="2018-11" db="EMBL/GenBank/DDBJ databases">
        <authorList>
            <consortium name="Pathogen Informatics"/>
        </authorList>
    </citation>
    <scope>NUCLEOTIDE SEQUENCE</scope>
</reference>
<dbReference type="Proteomes" id="UP000784294">
    <property type="component" value="Unassembled WGS sequence"/>
</dbReference>
<keyword evidence="2" id="KW-1185">Reference proteome</keyword>
<comment type="caution">
    <text evidence="1">The sequence shown here is derived from an EMBL/GenBank/DDBJ whole genome shotgun (WGS) entry which is preliminary data.</text>
</comment>
<dbReference type="AlphaFoldDB" id="A0A3S5A7C8"/>